<accession>A0A2V4CNR6</accession>
<proteinExistence type="predicted"/>
<sequence length="83" mass="9833">MNIALFLWGLILVTISLLYPEYTRYYLYLSIIVIIPTAIISLIKQRKEDKLNGTKEFQSSIYRMLFLVVILGVFFFITKMNYI</sequence>
<name>A0A2V4CNR6_9FLAO</name>
<dbReference type="EMBL" id="QJHL01000001">
    <property type="protein sequence ID" value="PXY47274.1"/>
    <property type="molecule type" value="Genomic_DNA"/>
</dbReference>
<dbReference type="Proteomes" id="UP000247681">
    <property type="component" value="Unassembled WGS sequence"/>
</dbReference>
<reference evidence="2 3" key="1">
    <citation type="submission" date="2018-05" db="EMBL/GenBank/DDBJ databases">
        <title>Flavobacterium sp. strain IMCC34758, incomplete genome.</title>
        <authorList>
            <person name="Joung Y."/>
        </authorList>
    </citation>
    <scope>NUCLEOTIDE SEQUENCE [LARGE SCALE GENOMIC DNA]</scope>
    <source>
        <strain evidence="2 3">IMCC34758</strain>
    </source>
</reference>
<comment type="caution">
    <text evidence="2">The sequence shown here is derived from an EMBL/GenBank/DDBJ whole genome shotgun (WGS) entry which is preliminary data.</text>
</comment>
<keyword evidence="1" id="KW-0812">Transmembrane</keyword>
<keyword evidence="3" id="KW-1185">Reference proteome</keyword>
<gene>
    <name evidence="2" type="ORF">DMB68_09040</name>
</gene>
<keyword evidence="1" id="KW-1133">Transmembrane helix</keyword>
<keyword evidence="1" id="KW-0472">Membrane</keyword>
<evidence type="ECO:0000256" key="1">
    <source>
        <dbReference type="SAM" id="Phobius"/>
    </source>
</evidence>
<evidence type="ECO:0000313" key="3">
    <source>
        <dbReference type="Proteomes" id="UP000247681"/>
    </source>
</evidence>
<organism evidence="2 3">
    <name type="scientific">Flavobacterium hydrophilum</name>
    <dbReference type="NCBI Taxonomy" id="2211445"/>
    <lineage>
        <taxon>Bacteria</taxon>
        <taxon>Pseudomonadati</taxon>
        <taxon>Bacteroidota</taxon>
        <taxon>Flavobacteriia</taxon>
        <taxon>Flavobacteriales</taxon>
        <taxon>Flavobacteriaceae</taxon>
        <taxon>Flavobacterium</taxon>
    </lineage>
</organism>
<protein>
    <submittedName>
        <fullName evidence="2">Uncharacterized protein</fullName>
    </submittedName>
</protein>
<evidence type="ECO:0000313" key="2">
    <source>
        <dbReference type="EMBL" id="PXY47274.1"/>
    </source>
</evidence>
<feature type="transmembrane region" description="Helical" evidence="1">
    <location>
        <begin position="64"/>
        <end position="82"/>
    </location>
</feature>
<feature type="transmembrane region" description="Helical" evidence="1">
    <location>
        <begin position="26"/>
        <end position="43"/>
    </location>
</feature>
<dbReference type="AlphaFoldDB" id="A0A2V4CNR6"/>